<evidence type="ECO:0000256" key="2">
    <source>
        <dbReference type="ARBA" id="ARBA00022605"/>
    </source>
</evidence>
<dbReference type="UniPathway" id="UPA00053">
    <property type="reaction ID" value="UER00086"/>
</dbReference>
<protein>
    <recommendedName>
        <fullName evidence="6">3-dehydroquinate dehydratase</fullName>
        <shortName evidence="6">3-dehydroquinase</shortName>
        <ecNumber evidence="6">4.2.1.10</ecNumber>
    </recommendedName>
    <alternativeName>
        <fullName evidence="6">Type I DHQase</fullName>
    </alternativeName>
    <alternativeName>
        <fullName evidence="6">Type I dehydroquinase</fullName>
        <shortName evidence="6">DHQ1</shortName>
    </alternativeName>
</protein>
<dbReference type="GO" id="GO:0008652">
    <property type="term" value="P:amino acid biosynthetic process"/>
    <property type="evidence" value="ECO:0007669"/>
    <property type="project" value="UniProtKB-KW"/>
</dbReference>
<dbReference type="Pfam" id="PF01487">
    <property type="entry name" value="DHquinase_I"/>
    <property type="match status" value="1"/>
</dbReference>
<feature type="binding site" evidence="6">
    <location>
        <position position="8"/>
    </location>
    <ligand>
        <name>3-dehydroquinate</name>
        <dbReference type="ChEBI" id="CHEBI:32364"/>
    </ligand>
</feature>
<dbReference type="InterPro" id="IPR013785">
    <property type="entry name" value="Aldolase_TIM"/>
</dbReference>
<dbReference type="Proteomes" id="UP000249949">
    <property type="component" value="Chromosome"/>
</dbReference>
<dbReference type="FunFam" id="3.20.20.70:FF:000290">
    <property type="entry name" value="3-dehydroquinate dehydratase"/>
    <property type="match status" value="1"/>
</dbReference>
<dbReference type="PANTHER" id="PTHR43699:SF1">
    <property type="entry name" value="3-DEHYDROQUINATE DEHYDRATASE"/>
    <property type="match status" value="1"/>
</dbReference>
<dbReference type="CDD" id="cd00502">
    <property type="entry name" value="DHQase_I"/>
    <property type="match status" value="1"/>
</dbReference>
<dbReference type="SUPFAM" id="SSF51569">
    <property type="entry name" value="Aldolase"/>
    <property type="match status" value="1"/>
</dbReference>
<comment type="similarity">
    <text evidence="6">Belongs to the type-I 3-dehydroquinase family.</text>
</comment>
<feature type="binding site" evidence="6">
    <location>
        <position position="62"/>
    </location>
    <ligand>
        <name>3-dehydroquinate</name>
        <dbReference type="ChEBI" id="CHEBI:32364"/>
    </ligand>
</feature>
<organism evidence="7 8">
    <name type="scientific">Candidatus Nitrosomarinus catalinensis</name>
    <dbReference type="NCBI Taxonomy" id="1898749"/>
    <lineage>
        <taxon>Archaea</taxon>
        <taxon>Nitrososphaerota</taxon>
        <taxon>Nitrososphaeria</taxon>
        <taxon>Nitrosopumilales</taxon>
        <taxon>Nitrosopumilaceae</taxon>
        <taxon>Candidatus Nitrosomarinus</taxon>
    </lineage>
</organism>
<sequence>MKYKTCISIAEKSPKKIKNKLKDSLKKSDYVEVRLDFLKPKQIPETLEIIKTDLKKIVCTLRPKNEGGKFTGTEKERIAILKLIAEYNPFLLDVEFNTLNKNNELSKYLKSTKTKLLVSWHDFKKTPKTAELKNKIKKMSKFSNNVKIVSTAKSVDDATRMLELYNKKGKNNLISFAMGDEGKISRILCLYLGSPYTYVSLGKAVAPGQFSVDEVNKIINLKSSK</sequence>
<dbReference type="AlphaFoldDB" id="A0A2Z2HQN7"/>
<comment type="caution">
    <text evidence="6">Lacks conserved residue(s) required for the propagation of feature annotation.</text>
</comment>
<evidence type="ECO:0000256" key="5">
    <source>
        <dbReference type="ARBA" id="ARBA00023270"/>
    </source>
</evidence>
<gene>
    <name evidence="6 7" type="primary">aroD</name>
    <name evidence="7" type="ORF">NMSP_1120</name>
</gene>
<dbReference type="Gene3D" id="3.20.20.70">
    <property type="entry name" value="Aldolase class I"/>
    <property type="match status" value="1"/>
</dbReference>
<accession>A0A2Z2HQN7</accession>
<dbReference type="EMBL" id="CP021324">
    <property type="protein sequence ID" value="ARS64736.1"/>
    <property type="molecule type" value="Genomic_DNA"/>
</dbReference>
<dbReference type="KEGG" id="nct:NMSP_1120"/>
<comment type="subunit">
    <text evidence="6">Homodimer.</text>
</comment>
<evidence type="ECO:0000256" key="4">
    <source>
        <dbReference type="ARBA" id="ARBA00023239"/>
    </source>
</evidence>
<keyword evidence="4 6" id="KW-0456">Lyase</keyword>
<comment type="pathway">
    <text evidence="6">Metabolic intermediate biosynthesis; chorismate biosynthesis; chorismate from D-erythrose 4-phosphate and phosphoenolpyruvate: step 3/7.</text>
</comment>
<dbReference type="GO" id="GO:0009073">
    <property type="term" value="P:aromatic amino acid family biosynthetic process"/>
    <property type="evidence" value="ECO:0007669"/>
    <property type="project" value="UniProtKB-KW"/>
</dbReference>
<dbReference type="GO" id="GO:0003855">
    <property type="term" value="F:3-dehydroquinate dehydratase activity"/>
    <property type="evidence" value="ECO:0007669"/>
    <property type="project" value="UniProtKB-UniRule"/>
</dbReference>
<comment type="function">
    <text evidence="6">Involved in the third step of the chorismate pathway, which leads to the biosynthesis of aromatic amino acids. Catalyzes the cis-dehydration of 3-dehydroquinate (DHQ) and introduces the first double bond of the aromatic ring to yield 3-dehydroshikimate.</text>
</comment>
<dbReference type="GO" id="GO:0009423">
    <property type="term" value="P:chorismate biosynthetic process"/>
    <property type="evidence" value="ECO:0007669"/>
    <property type="project" value="UniProtKB-UniRule"/>
</dbReference>
<dbReference type="HAMAP" id="MF_00214">
    <property type="entry name" value="AroD"/>
    <property type="match status" value="1"/>
</dbReference>
<feature type="binding site" evidence="6">
    <location>
        <begin position="32"/>
        <end position="34"/>
    </location>
    <ligand>
        <name>3-dehydroquinate</name>
        <dbReference type="ChEBI" id="CHEBI:32364"/>
    </ligand>
</feature>
<keyword evidence="3 6" id="KW-0057">Aromatic amino acid biosynthesis</keyword>
<dbReference type="InterPro" id="IPR050146">
    <property type="entry name" value="Type-I_3-dehydroquinase"/>
</dbReference>
<evidence type="ECO:0000313" key="7">
    <source>
        <dbReference type="EMBL" id="ARS64736.1"/>
    </source>
</evidence>
<reference evidence="7 8" key="1">
    <citation type="journal article" date="2017" name="Environ. Microbiol.">
        <title>Genome and epigenome of a novel marine Thaumarchaeota strain suggest viral infection, phosphorothioation DNA modification and multiple restriction systems.</title>
        <authorList>
            <person name="Ahlgren N.A."/>
            <person name="Chen Y."/>
            <person name="Needham D.M."/>
            <person name="Parada A.E."/>
            <person name="Sachdeva R."/>
            <person name="Trinh V."/>
            <person name="Chen T."/>
            <person name="Fuhrman J.A."/>
        </authorList>
    </citation>
    <scope>NUCLEOTIDE SEQUENCE [LARGE SCALE GENOMIC DNA]</scope>
    <source>
        <strain evidence="7 8">SPOT01</strain>
    </source>
</reference>
<evidence type="ECO:0000313" key="8">
    <source>
        <dbReference type="Proteomes" id="UP000249949"/>
    </source>
</evidence>
<name>A0A2Z2HQN7_9ARCH</name>
<dbReference type="PANTHER" id="PTHR43699">
    <property type="entry name" value="3-DEHYDROQUINATE DEHYDRATASE"/>
    <property type="match status" value="1"/>
</dbReference>
<dbReference type="InterPro" id="IPR001381">
    <property type="entry name" value="DHquinase_I"/>
</dbReference>
<feature type="binding site" evidence="6">
    <location>
        <position position="209"/>
    </location>
    <ligand>
        <name>3-dehydroquinate</name>
        <dbReference type="ChEBI" id="CHEBI:32364"/>
    </ligand>
</feature>
<dbReference type="OrthoDB" id="34329at2157"/>
<dbReference type="NCBIfam" id="TIGR01093">
    <property type="entry name" value="aroD"/>
    <property type="match status" value="1"/>
</dbReference>
<feature type="active site" description="Schiff-base intermediate with substrate" evidence="6">
    <location>
        <position position="147"/>
    </location>
</feature>
<keyword evidence="2 6" id="KW-0028">Amino-acid biosynthesis</keyword>
<keyword evidence="8" id="KW-1185">Reference proteome</keyword>
<comment type="catalytic activity">
    <reaction evidence="1 6">
        <text>3-dehydroquinate = 3-dehydroshikimate + H2O</text>
        <dbReference type="Rhea" id="RHEA:21096"/>
        <dbReference type="ChEBI" id="CHEBI:15377"/>
        <dbReference type="ChEBI" id="CHEBI:16630"/>
        <dbReference type="ChEBI" id="CHEBI:32364"/>
        <dbReference type="EC" id="4.2.1.10"/>
    </reaction>
</comment>
<proteinExistence type="inferred from homology"/>
<dbReference type="GeneID" id="32901573"/>
<evidence type="ECO:0000256" key="3">
    <source>
        <dbReference type="ARBA" id="ARBA00023141"/>
    </source>
</evidence>
<dbReference type="RefSeq" id="WP_086907793.1">
    <property type="nucleotide sequence ID" value="NZ_CP021324.1"/>
</dbReference>
<dbReference type="GO" id="GO:0046279">
    <property type="term" value="P:3,4-dihydroxybenzoate biosynthetic process"/>
    <property type="evidence" value="ECO:0007669"/>
    <property type="project" value="TreeGrafter"/>
</dbReference>
<dbReference type="EC" id="4.2.1.10" evidence="6"/>
<evidence type="ECO:0000256" key="1">
    <source>
        <dbReference type="ARBA" id="ARBA00001864"/>
    </source>
</evidence>
<feature type="active site" description="Proton donor/acceptor" evidence="6">
    <location>
        <position position="121"/>
    </location>
</feature>
<evidence type="ECO:0000256" key="6">
    <source>
        <dbReference type="HAMAP-Rule" id="MF_00214"/>
    </source>
</evidence>
<feature type="binding site" evidence="6">
    <location>
        <position position="186"/>
    </location>
    <ligand>
        <name>3-dehydroquinate</name>
        <dbReference type="ChEBI" id="CHEBI:32364"/>
    </ligand>
</feature>
<keyword evidence="5 6" id="KW-0704">Schiff base</keyword>